<gene>
    <name evidence="5" type="ORF">FOKN1_0850</name>
</gene>
<evidence type="ECO:0000256" key="3">
    <source>
        <dbReference type="RuleBase" id="RU004409"/>
    </source>
</evidence>
<dbReference type="AlphaFoldDB" id="A0A1Z4VPA5"/>
<evidence type="ECO:0000256" key="4">
    <source>
        <dbReference type="SAM" id="MobiDB-lite"/>
    </source>
</evidence>
<accession>A0A1Z4VPA5</accession>
<evidence type="ECO:0000313" key="5">
    <source>
        <dbReference type="EMBL" id="BAZ93252.1"/>
    </source>
</evidence>
<sequence>MRDMSNNKANDLMPGEDRRQRQRERLHALVNARNQTLVEYSSLAGIRPYTPEHRTEDALKRFCQILVDYAATAHFQLYRYIADGKERRQAVRAIAEQIYPQIVSSTDAILDFNDRYDVASLDDGRVEHLAEDLSQLGEILADRIQLKDQIIEALDGSRAGEHSQQ</sequence>
<reference evidence="5 6" key="1">
    <citation type="submission" date="2017-05" db="EMBL/GenBank/DDBJ databases">
        <title>Thiocyanate degradation by Thiohalobacter thiocyanaticus FOKN1.</title>
        <authorList>
            <person name="Oshiki M."/>
            <person name="Fukushima T."/>
            <person name="Kawano S."/>
            <person name="Nakagawa J."/>
        </authorList>
    </citation>
    <scope>NUCLEOTIDE SEQUENCE [LARGE SCALE GENOMIC DNA]</scope>
    <source>
        <strain evidence="5 6">FOKN1</strain>
    </source>
</reference>
<dbReference type="Pfam" id="PF04353">
    <property type="entry name" value="Rsd_AlgQ"/>
    <property type="match status" value="1"/>
</dbReference>
<dbReference type="EMBL" id="AP018052">
    <property type="protein sequence ID" value="BAZ93252.1"/>
    <property type="molecule type" value="Genomic_DNA"/>
</dbReference>
<organism evidence="5 6">
    <name type="scientific">Thiohalobacter thiocyanaticus</name>
    <dbReference type="NCBI Taxonomy" id="585455"/>
    <lineage>
        <taxon>Bacteria</taxon>
        <taxon>Pseudomonadati</taxon>
        <taxon>Pseudomonadota</taxon>
        <taxon>Gammaproteobacteria</taxon>
        <taxon>Thiohalobacterales</taxon>
        <taxon>Thiohalobacteraceae</taxon>
        <taxon>Thiohalobacter</taxon>
    </lineage>
</organism>
<feature type="region of interest" description="Disordered" evidence="4">
    <location>
        <begin position="1"/>
        <end position="22"/>
    </location>
</feature>
<protein>
    <submittedName>
        <fullName evidence="5">Putative regulator</fullName>
    </submittedName>
</protein>
<keyword evidence="2 3" id="KW-0804">Transcription</keyword>
<name>A0A1Z4VPA5_9GAMM</name>
<dbReference type="InterPro" id="IPR038309">
    <property type="entry name" value="Rsd/AlgQ_sf"/>
</dbReference>
<proteinExistence type="inferred from homology"/>
<dbReference type="GO" id="GO:0006355">
    <property type="term" value="P:regulation of DNA-templated transcription"/>
    <property type="evidence" value="ECO:0007669"/>
    <property type="project" value="InterPro"/>
</dbReference>
<keyword evidence="6" id="KW-1185">Reference proteome</keyword>
<evidence type="ECO:0000256" key="2">
    <source>
        <dbReference type="ARBA" id="ARBA00023163"/>
    </source>
</evidence>
<dbReference type="Proteomes" id="UP000218765">
    <property type="component" value="Chromosome"/>
</dbReference>
<dbReference type="InterPro" id="IPR007448">
    <property type="entry name" value="Sigma70_reg_Rsd_AlgQ"/>
</dbReference>
<evidence type="ECO:0000256" key="1">
    <source>
        <dbReference type="ARBA" id="ARBA00023015"/>
    </source>
</evidence>
<dbReference type="KEGG" id="ttc:FOKN1_0850"/>
<dbReference type="Gene3D" id="1.20.120.1370">
    <property type="entry name" value="Regulator of RNA polymerase sigma(70) subunit, domain 4"/>
    <property type="match status" value="1"/>
</dbReference>
<comment type="similarity">
    <text evidence="3">Belongs to the Rsd/AlgQ family.</text>
</comment>
<keyword evidence="1 3" id="KW-0805">Transcription regulation</keyword>
<evidence type="ECO:0000313" key="6">
    <source>
        <dbReference type="Proteomes" id="UP000218765"/>
    </source>
</evidence>